<dbReference type="SUPFAM" id="SSF52540">
    <property type="entry name" value="P-loop containing nucleoside triphosphate hydrolases"/>
    <property type="match status" value="1"/>
</dbReference>
<keyword evidence="4 14" id="KW-0645">Protease</keyword>
<accession>M1ZFJ3</accession>
<dbReference type="InterPro" id="IPR027417">
    <property type="entry name" value="P-loop_NTPase"/>
</dbReference>
<dbReference type="GO" id="GO:0030163">
    <property type="term" value="P:protein catabolic process"/>
    <property type="evidence" value="ECO:0007669"/>
    <property type="project" value="UniProtKB-UniRule"/>
</dbReference>
<evidence type="ECO:0000256" key="4">
    <source>
        <dbReference type="ARBA" id="ARBA00022670"/>
    </source>
</evidence>
<dbReference type="Pfam" id="PF17862">
    <property type="entry name" value="AAA_lid_3"/>
    <property type="match status" value="1"/>
</dbReference>
<evidence type="ECO:0000256" key="5">
    <source>
        <dbReference type="ARBA" id="ARBA00022692"/>
    </source>
</evidence>
<dbReference type="InterPro" id="IPR003959">
    <property type="entry name" value="ATPase_AAA_core"/>
</dbReference>
<dbReference type="CDD" id="cd19501">
    <property type="entry name" value="RecA-like_FtsH"/>
    <property type="match status" value="1"/>
</dbReference>
<dbReference type="GO" id="GO:0005737">
    <property type="term" value="C:cytoplasm"/>
    <property type="evidence" value="ECO:0007669"/>
    <property type="project" value="UniProtKB-ARBA"/>
</dbReference>
<evidence type="ECO:0000256" key="9">
    <source>
        <dbReference type="ARBA" id="ARBA00022833"/>
    </source>
</evidence>
<feature type="binding site" evidence="14">
    <location>
        <position position="493"/>
    </location>
    <ligand>
        <name>Zn(2+)</name>
        <dbReference type="ChEBI" id="CHEBI:29105"/>
        <note>catalytic</note>
    </ligand>
</feature>
<keyword evidence="13 14" id="KW-0472">Membrane</keyword>
<gene>
    <name evidence="14 17" type="primary">ftsH</name>
    <name evidence="17" type="ORF">CUESP1_3160</name>
</gene>
<dbReference type="InterPro" id="IPR005936">
    <property type="entry name" value="FtsH"/>
</dbReference>
<evidence type="ECO:0000256" key="7">
    <source>
        <dbReference type="ARBA" id="ARBA00022741"/>
    </source>
</evidence>
<dbReference type="GO" id="GO:0005524">
    <property type="term" value="F:ATP binding"/>
    <property type="evidence" value="ECO:0007669"/>
    <property type="project" value="UniProtKB-UniRule"/>
</dbReference>
<evidence type="ECO:0000256" key="13">
    <source>
        <dbReference type="ARBA" id="ARBA00023136"/>
    </source>
</evidence>
<dbReference type="InterPro" id="IPR003593">
    <property type="entry name" value="AAA+_ATPase"/>
</dbReference>
<dbReference type="PROSITE" id="PS00674">
    <property type="entry name" value="AAA"/>
    <property type="match status" value="1"/>
</dbReference>
<evidence type="ECO:0000256" key="11">
    <source>
        <dbReference type="ARBA" id="ARBA00022989"/>
    </source>
</evidence>
<dbReference type="SUPFAM" id="SSF140990">
    <property type="entry name" value="FtsH protease domain-like"/>
    <property type="match status" value="1"/>
</dbReference>
<dbReference type="GO" id="GO:0005886">
    <property type="term" value="C:plasma membrane"/>
    <property type="evidence" value="ECO:0007669"/>
    <property type="project" value="UniProtKB-SubCell"/>
</dbReference>
<evidence type="ECO:0000256" key="14">
    <source>
        <dbReference type="HAMAP-Rule" id="MF_01458"/>
    </source>
</evidence>
<keyword evidence="5 14" id="KW-0812">Transmembrane</keyword>
<reference evidence="17 18" key="1">
    <citation type="submission" date="2016-11" db="EMBL/GenBank/DDBJ databases">
        <authorList>
            <person name="Manzoor S."/>
        </authorList>
    </citation>
    <scope>NUCLEOTIDE SEQUENCE [LARGE SCALE GENOMIC DNA]</scope>
    <source>
        <strain evidence="17">Clostridium ultunense strain Esp</strain>
    </source>
</reference>
<dbReference type="InterPro" id="IPR037219">
    <property type="entry name" value="Peptidase_M41-like"/>
</dbReference>
<dbReference type="EMBL" id="LT669839">
    <property type="protein sequence ID" value="SHD78486.1"/>
    <property type="molecule type" value="Genomic_DNA"/>
</dbReference>
<dbReference type="GO" id="GO:0008270">
    <property type="term" value="F:zinc ion binding"/>
    <property type="evidence" value="ECO:0007669"/>
    <property type="project" value="UniProtKB-UniRule"/>
</dbReference>
<dbReference type="PANTHER" id="PTHR23076">
    <property type="entry name" value="METALLOPROTEASE M41 FTSH"/>
    <property type="match status" value="1"/>
</dbReference>
<evidence type="ECO:0000259" key="16">
    <source>
        <dbReference type="SMART" id="SM00382"/>
    </source>
</evidence>
<sequence length="583" mass="64698">MKINGKIKLVLVLIMSIGLVSSIYFYTNRDKEYKEISYKLFLEHVGKGLVDEIEISDSDKLIGKLNNGTKFTTDNPRTENFKEYLLLNNVKVVEKDSNGVFNQGISFLLMMAGVGGVAFLIKNSTKQAEKEMATMSNLDTDNLPTDKVTFDDVAGNEEAKESLKELVDFIQDPEKYIRYGARLPRGVLLYGPPGTGKTLLAKALAGEAKVPFYAVSGSDFIQVYAGLGASRIRELFKRAKENGKSVIFIDEIDSLGKKRKGGNSHSGSEEGDRTLNALLTEMSGFKGNEGTIVLAATNRIDTLDEALLRPGRFDRQIEVGLPDVKARLDILKLHSRNKPISKEVDLRKVALETVYFSGAKLENLMNESAMIAARNRDRRITMEHINKAYFTVLVGEEKKDRSSISLEDKKITAYHEAGHALVAKKLSNLNRVTKVSIIPSTRGMGGFSLNIPPDRMYQTKKDIVSNIMVALGGRAAEEIVFGKDNITTGASSDLQKATEMTLAMIGSYGMDDHLGLLNYDVILSSNLNTDISLMERAKEMLENLYTDTIELLKEYKGYLDLIANELIVKESLNEQELDEILAK</sequence>
<keyword evidence="9 14" id="KW-0862">Zinc</keyword>
<evidence type="ECO:0000313" key="17">
    <source>
        <dbReference type="EMBL" id="SHD78486.1"/>
    </source>
</evidence>
<dbReference type="HOGENOM" id="CLU_000688_16_2_9"/>
<dbReference type="InterPro" id="IPR000642">
    <property type="entry name" value="Peptidase_M41"/>
</dbReference>
<dbReference type="Gene3D" id="3.40.50.300">
    <property type="entry name" value="P-loop containing nucleotide triphosphate hydrolases"/>
    <property type="match status" value="1"/>
</dbReference>
<dbReference type="Pfam" id="PF01434">
    <property type="entry name" value="Peptidase_M41"/>
    <property type="match status" value="1"/>
</dbReference>
<dbReference type="AlphaFoldDB" id="M1ZFJ3"/>
<dbReference type="InterPro" id="IPR041569">
    <property type="entry name" value="AAA_lid_3"/>
</dbReference>
<feature type="transmembrane region" description="Helical" evidence="14">
    <location>
        <begin position="100"/>
        <end position="121"/>
    </location>
</feature>
<dbReference type="InterPro" id="IPR011546">
    <property type="entry name" value="Pept_M41_FtsH_extracell"/>
</dbReference>
<dbReference type="HAMAP" id="MF_01458">
    <property type="entry name" value="FtsH"/>
    <property type="match status" value="1"/>
</dbReference>
<evidence type="ECO:0000256" key="1">
    <source>
        <dbReference type="ARBA" id="ARBA00004370"/>
    </source>
</evidence>
<feature type="binding site" evidence="14">
    <location>
        <position position="415"/>
    </location>
    <ligand>
        <name>Zn(2+)</name>
        <dbReference type="ChEBI" id="CHEBI:29105"/>
        <note>catalytic</note>
    </ligand>
</feature>
<dbReference type="Gene3D" id="3.30.720.210">
    <property type="match status" value="1"/>
</dbReference>
<feature type="active site" evidence="14">
    <location>
        <position position="416"/>
    </location>
</feature>
<dbReference type="GO" id="GO:0006508">
    <property type="term" value="P:proteolysis"/>
    <property type="evidence" value="ECO:0007669"/>
    <property type="project" value="UniProtKB-KW"/>
</dbReference>
<comment type="similarity">
    <text evidence="15">Belongs to the AAA ATPase family.</text>
</comment>
<feature type="binding site" evidence="14">
    <location>
        <position position="419"/>
    </location>
    <ligand>
        <name>Zn(2+)</name>
        <dbReference type="ChEBI" id="CHEBI:29105"/>
        <note>catalytic</note>
    </ligand>
</feature>
<comment type="function">
    <text evidence="14">Acts as a processive, ATP-dependent zinc metallopeptidase for both cytoplasmic and membrane proteins. Plays a role in the quality control of integral membrane proteins.</text>
</comment>
<dbReference type="EC" id="3.4.24.-" evidence="14"/>
<keyword evidence="3 14" id="KW-1003">Cell membrane</keyword>
<evidence type="ECO:0000256" key="10">
    <source>
        <dbReference type="ARBA" id="ARBA00022840"/>
    </source>
</evidence>
<dbReference type="GO" id="GO:0016887">
    <property type="term" value="F:ATP hydrolysis activity"/>
    <property type="evidence" value="ECO:0007669"/>
    <property type="project" value="UniProtKB-UniRule"/>
</dbReference>
<comment type="similarity">
    <text evidence="14">In the central section; belongs to the AAA ATPase family.</text>
</comment>
<dbReference type="GO" id="GO:0004176">
    <property type="term" value="F:ATP-dependent peptidase activity"/>
    <property type="evidence" value="ECO:0007669"/>
    <property type="project" value="InterPro"/>
</dbReference>
<dbReference type="Gene3D" id="1.10.8.60">
    <property type="match status" value="1"/>
</dbReference>
<name>M1ZFJ3_9FIRM</name>
<dbReference type="RefSeq" id="WP_005587382.1">
    <property type="nucleotide sequence ID" value="NZ_LT669839.1"/>
</dbReference>
<evidence type="ECO:0000256" key="8">
    <source>
        <dbReference type="ARBA" id="ARBA00022801"/>
    </source>
</evidence>
<evidence type="ECO:0000256" key="3">
    <source>
        <dbReference type="ARBA" id="ARBA00022475"/>
    </source>
</evidence>
<comment type="cofactor">
    <cofactor evidence="14">
        <name>Zn(2+)</name>
        <dbReference type="ChEBI" id="CHEBI:29105"/>
    </cofactor>
    <text evidence="14">Binds 1 zinc ion per subunit.</text>
</comment>
<dbReference type="Pfam" id="PF00004">
    <property type="entry name" value="AAA"/>
    <property type="match status" value="1"/>
</dbReference>
<comment type="subunit">
    <text evidence="14">Homohexamer.</text>
</comment>
<keyword evidence="7 14" id="KW-0547">Nucleotide-binding</keyword>
<dbReference type="Proteomes" id="UP000245423">
    <property type="component" value="Chromosome 1"/>
</dbReference>
<feature type="transmembrane region" description="Helical" evidence="14">
    <location>
        <begin position="7"/>
        <end position="27"/>
    </location>
</feature>
<dbReference type="FunFam" id="3.40.50.300:FF:000352">
    <property type="entry name" value="ATP-dependent zinc metalloprotease FTSH 7, chloroplastic"/>
    <property type="match status" value="1"/>
</dbReference>
<evidence type="ECO:0000256" key="15">
    <source>
        <dbReference type="RuleBase" id="RU003651"/>
    </source>
</evidence>
<dbReference type="PANTHER" id="PTHR23076:SF97">
    <property type="entry name" value="ATP-DEPENDENT ZINC METALLOPROTEASE YME1L1"/>
    <property type="match status" value="1"/>
</dbReference>
<comment type="subcellular location">
    <subcellularLocation>
        <location evidence="14">Cell membrane</location>
        <topology evidence="14">Multi-pass membrane protein</topology>
        <orientation evidence="14">Cytoplasmic side</orientation>
    </subcellularLocation>
    <subcellularLocation>
        <location evidence="1">Membrane</location>
    </subcellularLocation>
</comment>
<proteinExistence type="inferred from homology"/>
<dbReference type="GO" id="GO:0004222">
    <property type="term" value="F:metalloendopeptidase activity"/>
    <property type="evidence" value="ECO:0007669"/>
    <property type="project" value="InterPro"/>
</dbReference>
<evidence type="ECO:0000313" key="18">
    <source>
        <dbReference type="Proteomes" id="UP000245423"/>
    </source>
</evidence>
<keyword evidence="11 14" id="KW-1133">Transmembrane helix</keyword>
<dbReference type="FunFam" id="1.10.8.60:FF:000001">
    <property type="entry name" value="ATP-dependent zinc metalloprotease FtsH"/>
    <property type="match status" value="1"/>
</dbReference>
<dbReference type="Pfam" id="PF06480">
    <property type="entry name" value="FtsH_ext"/>
    <property type="match status" value="1"/>
</dbReference>
<comment type="similarity">
    <text evidence="2 14">In the C-terminal section; belongs to the peptidase M41 family.</text>
</comment>
<protein>
    <recommendedName>
        <fullName evidence="14">ATP-dependent zinc metalloprotease FtsH</fullName>
        <ecNumber evidence="14">3.4.24.-</ecNumber>
    </recommendedName>
</protein>
<evidence type="ECO:0000256" key="6">
    <source>
        <dbReference type="ARBA" id="ARBA00022723"/>
    </source>
</evidence>
<dbReference type="SMART" id="SM00382">
    <property type="entry name" value="AAA"/>
    <property type="match status" value="1"/>
</dbReference>
<evidence type="ECO:0000256" key="12">
    <source>
        <dbReference type="ARBA" id="ARBA00023049"/>
    </source>
</evidence>
<evidence type="ECO:0000256" key="2">
    <source>
        <dbReference type="ARBA" id="ARBA00010044"/>
    </source>
</evidence>
<organism evidence="17 18">
    <name type="scientific">[Clostridium] ultunense Esp</name>
    <dbReference type="NCBI Taxonomy" id="1288971"/>
    <lineage>
        <taxon>Bacteria</taxon>
        <taxon>Bacillati</taxon>
        <taxon>Bacillota</taxon>
        <taxon>Tissierellia</taxon>
        <taxon>Tissierellales</taxon>
        <taxon>Tepidimicrobiaceae</taxon>
        <taxon>Schnuerera</taxon>
    </lineage>
</organism>
<dbReference type="Gene3D" id="1.20.58.760">
    <property type="entry name" value="Peptidase M41"/>
    <property type="match status" value="1"/>
</dbReference>
<keyword evidence="6 14" id="KW-0479">Metal-binding</keyword>
<keyword evidence="12 14" id="KW-0482">Metalloprotease</keyword>
<keyword evidence="10 14" id="KW-0067">ATP-binding</keyword>
<feature type="binding site" evidence="14">
    <location>
        <begin position="191"/>
        <end position="198"/>
    </location>
    <ligand>
        <name>ATP</name>
        <dbReference type="ChEBI" id="CHEBI:30616"/>
    </ligand>
</feature>
<feature type="domain" description="AAA+ ATPase" evidence="16">
    <location>
        <begin position="183"/>
        <end position="323"/>
    </location>
</feature>
<dbReference type="InterPro" id="IPR003960">
    <property type="entry name" value="ATPase_AAA_CS"/>
</dbReference>
<dbReference type="OrthoDB" id="9809379at2"/>
<keyword evidence="18" id="KW-1185">Reference proteome</keyword>
<keyword evidence="8 14" id="KW-0378">Hydrolase</keyword>